<keyword evidence="3" id="KW-0223">Dioxygenase</keyword>
<evidence type="ECO:0000313" key="3">
    <source>
        <dbReference type="EMBL" id="VVD63405.1"/>
    </source>
</evidence>
<evidence type="ECO:0000256" key="2">
    <source>
        <dbReference type="SAM" id="Phobius"/>
    </source>
</evidence>
<comment type="cofactor">
    <cofactor evidence="1">
        <name>Fe(2+)</name>
        <dbReference type="ChEBI" id="CHEBI:29033"/>
    </cofactor>
</comment>
<reference evidence="3 4" key="1">
    <citation type="submission" date="2019-08" db="EMBL/GenBank/DDBJ databases">
        <authorList>
            <person name="Peeters C."/>
        </authorList>
    </citation>
    <scope>NUCLEOTIDE SEQUENCE [LARGE SCALE GENOMIC DNA]</scope>
    <source>
        <strain evidence="3 4">LMG 31111</strain>
    </source>
</reference>
<feature type="transmembrane region" description="Helical" evidence="2">
    <location>
        <begin position="234"/>
        <end position="255"/>
    </location>
</feature>
<evidence type="ECO:0000256" key="1">
    <source>
        <dbReference type="ARBA" id="ARBA00001954"/>
    </source>
</evidence>
<organism evidence="3 4">
    <name type="scientific">Pandoraea communis</name>
    <dbReference type="NCBI Taxonomy" id="2508297"/>
    <lineage>
        <taxon>Bacteria</taxon>
        <taxon>Pseudomonadati</taxon>
        <taxon>Pseudomonadota</taxon>
        <taxon>Betaproteobacteria</taxon>
        <taxon>Burkholderiales</taxon>
        <taxon>Burkholderiaceae</taxon>
        <taxon>Pandoraea</taxon>
    </lineage>
</organism>
<proteinExistence type="predicted"/>
<dbReference type="PANTHER" id="PTHR20883">
    <property type="entry name" value="PHYTANOYL-COA DIOXYGENASE DOMAIN CONTAINING 1"/>
    <property type="match status" value="1"/>
</dbReference>
<dbReference type="GO" id="GO:0016706">
    <property type="term" value="F:2-oxoglutarate-dependent dioxygenase activity"/>
    <property type="evidence" value="ECO:0007669"/>
    <property type="project" value="UniProtKB-ARBA"/>
</dbReference>
<keyword evidence="2" id="KW-0812">Transmembrane</keyword>
<dbReference type="InterPro" id="IPR008775">
    <property type="entry name" value="Phytyl_CoA_dOase-like"/>
</dbReference>
<sequence length="287" mass="31486">MNTKQLITDYRQHGIIFPLQALSKSEVCQAQENYLGLGEPGKVVAEGEQRVFGHLLHPWIAQLVAHPMVLDVVRSIIGTNVLVWVSEFNAKAPKTSNFFSWHQDLYYWRHHYDDLRTIPLVTTWLALTHANEGNGGMRVLPGSHTRLLPHAERPCQHNMLTRAQEICVSVDEDEAVSVNLAAGEFSVHHPLLHHASGSNASDQARIGLVTRYVAPNAAAIALYNHAENAGAASALMGTMLFSFGTLSAIATAALSDDSARSLLIVMVICSISAMLVFYLAARQRTTD</sequence>
<dbReference type="AlphaFoldDB" id="A0A5E4RJV9"/>
<keyword evidence="3" id="KW-0560">Oxidoreductase</keyword>
<protein>
    <submittedName>
        <fullName evidence="3">Phytanoyl-CoA dioxygenase</fullName>
    </submittedName>
</protein>
<dbReference type="EMBL" id="CABPSE010000001">
    <property type="protein sequence ID" value="VVD63405.1"/>
    <property type="molecule type" value="Genomic_DNA"/>
</dbReference>
<dbReference type="SUPFAM" id="SSF51197">
    <property type="entry name" value="Clavaminate synthase-like"/>
    <property type="match status" value="1"/>
</dbReference>
<dbReference type="RefSeq" id="WP_150583304.1">
    <property type="nucleotide sequence ID" value="NZ_CABPSE010000001.1"/>
</dbReference>
<accession>A0A5E4RJV9</accession>
<dbReference type="Proteomes" id="UP000383971">
    <property type="component" value="Unassembled WGS sequence"/>
</dbReference>
<keyword evidence="2" id="KW-0472">Membrane</keyword>
<dbReference type="Gene3D" id="2.60.120.620">
    <property type="entry name" value="q2cbj1_9rhob like domain"/>
    <property type="match status" value="1"/>
</dbReference>
<feature type="transmembrane region" description="Helical" evidence="2">
    <location>
        <begin position="261"/>
        <end position="281"/>
    </location>
</feature>
<name>A0A5E4RJV9_9BURK</name>
<dbReference type="GO" id="GO:0005506">
    <property type="term" value="F:iron ion binding"/>
    <property type="evidence" value="ECO:0007669"/>
    <property type="project" value="UniProtKB-ARBA"/>
</dbReference>
<gene>
    <name evidence="3" type="ORF">PCO31111_00229</name>
</gene>
<dbReference type="PANTHER" id="PTHR20883:SF48">
    <property type="entry name" value="ECTOINE DIOXYGENASE"/>
    <property type="match status" value="1"/>
</dbReference>
<keyword evidence="4" id="KW-1185">Reference proteome</keyword>
<evidence type="ECO:0000313" key="4">
    <source>
        <dbReference type="Proteomes" id="UP000383971"/>
    </source>
</evidence>
<keyword evidence="2" id="KW-1133">Transmembrane helix</keyword>
<dbReference type="Pfam" id="PF05721">
    <property type="entry name" value="PhyH"/>
    <property type="match status" value="1"/>
</dbReference>